<dbReference type="InterPro" id="IPR005074">
    <property type="entry name" value="Peptidase_C39"/>
</dbReference>
<proteinExistence type="predicted"/>
<evidence type="ECO:0000313" key="15">
    <source>
        <dbReference type="EMBL" id="RXK85852.1"/>
    </source>
</evidence>
<evidence type="ECO:0000259" key="12">
    <source>
        <dbReference type="PROSITE" id="PS50893"/>
    </source>
</evidence>
<dbReference type="GO" id="GO:0005524">
    <property type="term" value="F:ATP binding"/>
    <property type="evidence" value="ECO:0007669"/>
    <property type="project" value="UniProtKB-KW"/>
</dbReference>
<keyword evidence="9 11" id="KW-0472">Membrane</keyword>
<evidence type="ECO:0000256" key="6">
    <source>
        <dbReference type="ARBA" id="ARBA00022840"/>
    </source>
</evidence>
<feature type="transmembrane region" description="Helical" evidence="11">
    <location>
        <begin position="416"/>
        <end position="443"/>
    </location>
</feature>
<accession>A0A4Q1D921</accession>
<dbReference type="Gene3D" id="3.90.70.10">
    <property type="entry name" value="Cysteine proteinases"/>
    <property type="match status" value="1"/>
</dbReference>
<keyword evidence="4 11" id="KW-0812">Transmembrane</keyword>
<dbReference type="Proteomes" id="UP000290545">
    <property type="component" value="Unassembled WGS sequence"/>
</dbReference>
<evidence type="ECO:0000256" key="2">
    <source>
        <dbReference type="ARBA" id="ARBA00022448"/>
    </source>
</evidence>
<keyword evidence="16" id="KW-1185">Reference proteome</keyword>
<dbReference type="CDD" id="cd18571">
    <property type="entry name" value="ABC_6TM_peptidase_like"/>
    <property type="match status" value="1"/>
</dbReference>
<dbReference type="PANTHER" id="PTHR24221:SF654">
    <property type="entry name" value="ATP-BINDING CASSETTE SUB-FAMILY B MEMBER 6"/>
    <property type="match status" value="1"/>
</dbReference>
<evidence type="ECO:0000256" key="4">
    <source>
        <dbReference type="ARBA" id="ARBA00022692"/>
    </source>
</evidence>
<keyword evidence="7" id="KW-0653">Protein transport</keyword>
<dbReference type="Pfam" id="PF03412">
    <property type="entry name" value="Peptidase_C39"/>
    <property type="match status" value="1"/>
</dbReference>
<evidence type="ECO:0000256" key="9">
    <source>
        <dbReference type="ARBA" id="ARBA00023136"/>
    </source>
</evidence>
<dbReference type="InterPro" id="IPR027417">
    <property type="entry name" value="P-loop_NTPase"/>
</dbReference>
<dbReference type="OrthoDB" id="9760358at2"/>
<dbReference type="SUPFAM" id="SSF52540">
    <property type="entry name" value="P-loop containing nucleoside triphosphate hydrolases"/>
    <property type="match status" value="1"/>
</dbReference>
<dbReference type="SMART" id="SM00382">
    <property type="entry name" value="AAA"/>
    <property type="match status" value="1"/>
</dbReference>
<feature type="domain" description="ABC transporter" evidence="12">
    <location>
        <begin position="495"/>
        <end position="731"/>
    </location>
</feature>
<keyword evidence="8 11" id="KW-1133">Transmembrane helix</keyword>
<reference evidence="15 16" key="1">
    <citation type="submission" date="2019-01" db="EMBL/GenBank/DDBJ databases">
        <title>Filimonas sp. strain TTM-71.</title>
        <authorList>
            <person name="Chen W.-M."/>
        </authorList>
    </citation>
    <scope>NUCLEOTIDE SEQUENCE [LARGE SCALE GENOMIC DNA]</scope>
    <source>
        <strain evidence="15 16">TTM-71</strain>
    </source>
</reference>
<dbReference type="Pfam" id="PF00664">
    <property type="entry name" value="ABC_membrane"/>
    <property type="match status" value="1"/>
</dbReference>
<keyword evidence="5" id="KW-0547">Nucleotide-binding</keyword>
<dbReference type="GO" id="GO:0006508">
    <property type="term" value="P:proteolysis"/>
    <property type="evidence" value="ECO:0007669"/>
    <property type="project" value="InterPro"/>
</dbReference>
<dbReference type="InterPro" id="IPR039421">
    <property type="entry name" value="Type_1_exporter"/>
</dbReference>
<dbReference type="PROSITE" id="PS50893">
    <property type="entry name" value="ABC_TRANSPORTER_2"/>
    <property type="match status" value="1"/>
</dbReference>
<keyword evidence="3" id="KW-1003">Cell membrane</keyword>
<dbReference type="GO" id="GO:0016887">
    <property type="term" value="F:ATP hydrolysis activity"/>
    <property type="evidence" value="ECO:0007669"/>
    <property type="project" value="InterPro"/>
</dbReference>
<evidence type="ECO:0000256" key="7">
    <source>
        <dbReference type="ARBA" id="ARBA00022927"/>
    </source>
</evidence>
<feature type="transmembrane region" description="Helical" evidence="11">
    <location>
        <begin position="216"/>
        <end position="237"/>
    </location>
</feature>
<evidence type="ECO:0000256" key="8">
    <source>
        <dbReference type="ARBA" id="ARBA00022989"/>
    </source>
</evidence>
<feature type="transmembrane region" description="Helical" evidence="11">
    <location>
        <begin position="318"/>
        <end position="337"/>
    </location>
</feature>
<feature type="transmembrane region" description="Helical" evidence="11">
    <location>
        <begin position="290"/>
        <end position="312"/>
    </location>
</feature>
<dbReference type="InterPro" id="IPR003439">
    <property type="entry name" value="ABC_transporter-like_ATP-bd"/>
</dbReference>
<dbReference type="InterPro" id="IPR011527">
    <property type="entry name" value="ABC1_TM_dom"/>
</dbReference>
<dbReference type="InterPro" id="IPR017871">
    <property type="entry name" value="ABC_transporter-like_CS"/>
</dbReference>
<dbReference type="Gene3D" id="1.20.1560.10">
    <property type="entry name" value="ABC transporter type 1, transmembrane domain"/>
    <property type="match status" value="1"/>
</dbReference>
<dbReference type="Pfam" id="PF00005">
    <property type="entry name" value="ABC_tran"/>
    <property type="match status" value="1"/>
</dbReference>
<feature type="domain" description="ABC transmembrane type-1" evidence="13">
    <location>
        <begin position="183"/>
        <end position="462"/>
    </location>
</feature>
<evidence type="ECO:0000256" key="3">
    <source>
        <dbReference type="ARBA" id="ARBA00022475"/>
    </source>
</evidence>
<dbReference type="EMBL" id="SDHZ01000001">
    <property type="protein sequence ID" value="RXK85852.1"/>
    <property type="molecule type" value="Genomic_DNA"/>
</dbReference>
<evidence type="ECO:0000259" key="13">
    <source>
        <dbReference type="PROSITE" id="PS50929"/>
    </source>
</evidence>
<dbReference type="PROSITE" id="PS50990">
    <property type="entry name" value="PEPTIDASE_C39"/>
    <property type="match status" value="1"/>
</dbReference>
<dbReference type="InterPro" id="IPR003593">
    <property type="entry name" value="AAA+_ATPase"/>
</dbReference>
<dbReference type="PANTHER" id="PTHR24221">
    <property type="entry name" value="ATP-BINDING CASSETTE SUB-FAMILY B"/>
    <property type="match status" value="1"/>
</dbReference>
<protein>
    <submittedName>
        <fullName evidence="15">Peptidase domain-containing ABC transporter</fullName>
    </submittedName>
</protein>
<dbReference type="Gene3D" id="3.40.50.300">
    <property type="entry name" value="P-loop containing nucleotide triphosphate hydrolases"/>
    <property type="match status" value="1"/>
</dbReference>
<dbReference type="InterPro" id="IPR036640">
    <property type="entry name" value="ABC1_TM_sf"/>
</dbReference>
<name>A0A4Q1D921_9BACT</name>
<keyword evidence="6" id="KW-0067">ATP-binding</keyword>
<dbReference type="SUPFAM" id="SSF90123">
    <property type="entry name" value="ABC transporter transmembrane region"/>
    <property type="match status" value="1"/>
</dbReference>
<dbReference type="GO" id="GO:0015031">
    <property type="term" value="P:protein transport"/>
    <property type="evidence" value="ECO:0007669"/>
    <property type="project" value="UniProtKB-KW"/>
</dbReference>
<dbReference type="GO" id="GO:0034040">
    <property type="term" value="F:ATPase-coupled lipid transmembrane transporter activity"/>
    <property type="evidence" value="ECO:0007669"/>
    <property type="project" value="TreeGrafter"/>
</dbReference>
<comment type="caution">
    <text evidence="15">The sequence shown here is derived from an EMBL/GenBank/DDBJ whole genome shotgun (WGS) entry which is preliminary data.</text>
</comment>
<evidence type="ECO:0000256" key="1">
    <source>
        <dbReference type="ARBA" id="ARBA00004651"/>
    </source>
</evidence>
<evidence type="ECO:0000256" key="11">
    <source>
        <dbReference type="SAM" id="Phobius"/>
    </source>
</evidence>
<dbReference type="GO" id="GO:0008233">
    <property type="term" value="F:peptidase activity"/>
    <property type="evidence" value="ECO:0007669"/>
    <property type="project" value="InterPro"/>
</dbReference>
<feature type="domain" description="Peptidase C39" evidence="14">
    <location>
        <begin position="10"/>
        <end position="142"/>
    </location>
</feature>
<dbReference type="PROSITE" id="PS00211">
    <property type="entry name" value="ABC_TRANSPORTER_1"/>
    <property type="match status" value="1"/>
</dbReference>
<feature type="transmembrane region" description="Helical" evidence="11">
    <location>
        <begin position="179"/>
        <end position="204"/>
    </location>
</feature>
<evidence type="ECO:0000256" key="5">
    <source>
        <dbReference type="ARBA" id="ARBA00022741"/>
    </source>
</evidence>
<dbReference type="FunFam" id="3.40.50.300:FF:000299">
    <property type="entry name" value="ABC transporter ATP-binding protein/permease"/>
    <property type="match status" value="1"/>
</dbReference>
<dbReference type="RefSeq" id="WP_129001603.1">
    <property type="nucleotide sequence ID" value="NZ_SDHZ01000001.1"/>
</dbReference>
<evidence type="ECO:0000256" key="10">
    <source>
        <dbReference type="ARBA" id="ARBA00043264"/>
    </source>
</evidence>
<gene>
    <name evidence="15" type="ORF">ESB13_03315</name>
</gene>
<comment type="subcellular location">
    <subcellularLocation>
        <location evidence="1">Cell membrane</location>
        <topology evidence="1">Multi-pass membrane protein</topology>
    </subcellularLocation>
</comment>
<keyword evidence="10" id="KW-0080">Bacteriocin transport</keyword>
<keyword evidence="2" id="KW-0813">Transport</keyword>
<sequence>MKRKYKIFRAYDSVDCGLACVKMISAYYGKKFSLSFLNEQVILTKDGISLLNLKHLSEKTGFNSLAVKVTEKALYNSCPLPCILHWNHDHFVVLYEIQEEQRKKQSDGSKTYKYLIGDPALGLTYINQEDFARCWKTEEKGFVLLLEPTEAFLNREEEKPLSQTYYSLLKNYIFSFKKYILQILLGIFASSFIALSFPVLTQLMVDEGVASKNRSIIFLIILSQALFFAGNFCFEIIRDWLLLHINSRINFHIISDFIRKLFSLPVSFFDSKKMGDFSQRLDDYGRIERFLTGTLLNSTFSFINLLVFSILFFYYDMLIFFCYFILCVVGIAWVMFFQKKRRHIDHINFNNRRANLETIYDIILGMREIRLNYGESKKLNEWAKIQKDYFEICNRSLALEQKQHAGYRLINRIQTIIITSIAIYAVINGQITVGSLLGISYVLGQTNGSMDQIIELIKTSQDASLSLERLTEIHQKPDEDAHLPREQSGIPRGVISIKNLFYQYEGPESPYILKDITIDIPEGKTTAIVGTSGSGKTTLLKLLLKFYPPTSGNIFIDDHNLQDIRSPEWRANCGVVMQDGYIFNSTVADNIHLSEQQPDYSRLKYSLKVANLESFIEGLPSKELTRIGADGNGISGGQKQRILIARAVYKNPAYLFFDEATSNLDATNENSIMNNLSGFFNEKTVIIIAHRLSTVKNADQIIVLDQGEVKEIGNHNSLIAQQGIYYHLVRNQLELAV</sequence>
<dbReference type="GO" id="GO:0043213">
    <property type="term" value="P:bacteriocin transport"/>
    <property type="evidence" value="ECO:0007669"/>
    <property type="project" value="UniProtKB-KW"/>
</dbReference>
<evidence type="ECO:0000313" key="16">
    <source>
        <dbReference type="Proteomes" id="UP000290545"/>
    </source>
</evidence>
<dbReference type="AlphaFoldDB" id="A0A4Q1D921"/>
<organism evidence="15 16">
    <name type="scientific">Filimonas effusa</name>
    <dbReference type="NCBI Taxonomy" id="2508721"/>
    <lineage>
        <taxon>Bacteria</taxon>
        <taxon>Pseudomonadati</taxon>
        <taxon>Bacteroidota</taxon>
        <taxon>Chitinophagia</taxon>
        <taxon>Chitinophagales</taxon>
        <taxon>Chitinophagaceae</taxon>
        <taxon>Filimonas</taxon>
    </lineage>
</organism>
<evidence type="ECO:0000259" key="14">
    <source>
        <dbReference type="PROSITE" id="PS50990"/>
    </source>
</evidence>
<dbReference type="GO" id="GO:0005886">
    <property type="term" value="C:plasma membrane"/>
    <property type="evidence" value="ECO:0007669"/>
    <property type="project" value="UniProtKB-SubCell"/>
</dbReference>
<dbReference type="PROSITE" id="PS50929">
    <property type="entry name" value="ABC_TM1F"/>
    <property type="match status" value="1"/>
</dbReference>
<dbReference type="GO" id="GO:0140359">
    <property type="term" value="F:ABC-type transporter activity"/>
    <property type="evidence" value="ECO:0007669"/>
    <property type="project" value="InterPro"/>
</dbReference>